<comment type="caution">
    <text evidence="2">The sequence shown here is derived from an EMBL/GenBank/DDBJ whole genome shotgun (WGS) entry which is preliminary data.</text>
</comment>
<proteinExistence type="predicted"/>
<name>A0AA87YRZ4_FICCA</name>
<organism evidence="2 4">
    <name type="scientific">Ficus carica</name>
    <name type="common">Common fig</name>
    <dbReference type="NCBI Taxonomy" id="3494"/>
    <lineage>
        <taxon>Eukaryota</taxon>
        <taxon>Viridiplantae</taxon>
        <taxon>Streptophyta</taxon>
        <taxon>Embryophyta</taxon>
        <taxon>Tracheophyta</taxon>
        <taxon>Spermatophyta</taxon>
        <taxon>Magnoliopsida</taxon>
        <taxon>eudicotyledons</taxon>
        <taxon>Gunneridae</taxon>
        <taxon>Pentapetalae</taxon>
        <taxon>rosids</taxon>
        <taxon>fabids</taxon>
        <taxon>Rosales</taxon>
        <taxon>Moraceae</taxon>
        <taxon>Ficeae</taxon>
        <taxon>Ficus</taxon>
    </lineage>
</organism>
<gene>
    <name evidence="2" type="ORF">TIFTF001_040141</name>
    <name evidence="3" type="ORF">TIFTF001_055359</name>
</gene>
<sequence length="43" mass="5011">MRERHLMLLAWMSHPPSLAPWQAKASTPHHLRPATTRKQHTMA</sequence>
<evidence type="ECO:0000313" key="4">
    <source>
        <dbReference type="Proteomes" id="UP001187192"/>
    </source>
</evidence>
<feature type="region of interest" description="Disordered" evidence="1">
    <location>
        <begin position="20"/>
        <end position="43"/>
    </location>
</feature>
<keyword evidence="4" id="KW-1185">Reference proteome</keyword>
<dbReference type="EMBL" id="BTGU01017122">
    <property type="protein sequence ID" value="GMN73585.1"/>
    <property type="molecule type" value="Genomic_DNA"/>
</dbReference>
<evidence type="ECO:0000256" key="1">
    <source>
        <dbReference type="SAM" id="MobiDB-lite"/>
    </source>
</evidence>
<evidence type="ECO:0000313" key="3">
    <source>
        <dbReference type="EMBL" id="GMN73585.1"/>
    </source>
</evidence>
<dbReference type="EMBL" id="BTGU01001350">
    <property type="protein sequence ID" value="GMN21929.1"/>
    <property type="molecule type" value="Genomic_DNA"/>
</dbReference>
<dbReference type="Proteomes" id="UP001187192">
    <property type="component" value="Unassembled WGS sequence"/>
</dbReference>
<dbReference type="AlphaFoldDB" id="A0AA87YRZ4"/>
<reference evidence="2" key="1">
    <citation type="submission" date="2023-07" db="EMBL/GenBank/DDBJ databases">
        <title>draft genome sequence of fig (Ficus carica).</title>
        <authorList>
            <person name="Takahashi T."/>
            <person name="Nishimura K."/>
        </authorList>
    </citation>
    <scope>NUCLEOTIDE SEQUENCE</scope>
</reference>
<accession>A0AA87YRZ4</accession>
<protein>
    <submittedName>
        <fullName evidence="2">Uncharacterized protein</fullName>
    </submittedName>
</protein>
<feature type="compositionally biased region" description="Basic residues" evidence="1">
    <location>
        <begin position="27"/>
        <end position="43"/>
    </location>
</feature>
<evidence type="ECO:0000313" key="2">
    <source>
        <dbReference type="EMBL" id="GMN21929.1"/>
    </source>
</evidence>